<accession>A0A828Z4B5</accession>
<evidence type="ECO:0000256" key="1">
    <source>
        <dbReference type="PROSITE-ProRule" id="PRU00339"/>
    </source>
</evidence>
<dbReference type="Pfam" id="PF13181">
    <property type="entry name" value="TPR_8"/>
    <property type="match status" value="1"/>
</dbReference>
<reference evidence="2 3" key="1">
    <citation type="submission" date="2012-10" db="EMBL/GenBank/DDBJ databases">
        <authorList>
            <person name="Harkins D.M."/>
            <person name="Durkin A.S."/>
            <person name="Brinkac L.M."/>
            <person name="Haft D.H."/>
            <person name="Selengut J.D."/>
            <person name="Sanka R."/>
            <person name="DePew J."/>
            <person name="Purushe J."/>
            <person name="Whelen A.C."/>
            <person name="Vinetz J.M."/>
            <person name="Sutton G.G."/>
            <person name="Nierman W.C."/>
            <person name="Fouts D.E."/>
        </authorList>
    </citation>
    <scope>NUCLEOTIDE SEQUENCE [LARGE SCALE GENOMIC DNA]</scope>
    <source>
        <strain evidence="2 3">2006001853</strain>
    </source>
</reference>
<dbReference type="RefSeq" id="WP_004499433.1">
    <property type="nucleotide sequence ID" value="NZ_AFLV02000036.1"/>
</dbReference>
<keyword evidence="1" id="KW-0802">TPR repeat</keyword>
<feature type="repeat" description="TPR" evidence="1">
    <location>
        <begin position="318"/>
        <end position="351"/>
    </location>
</feature>
<organism evidence="2 3">
    <name type="scientific">Leptospira weilii str. 2006001853</name>
    <dbReference type="NCBI Taxonomy" id="1001589"/>
    <lineage>
        <taxon>Bacteria</taxon>
        <taxon>Pseudomonadati</taxon>
        <taxon>Spirochaetota</taxon>
        <taxon>Spirochaetia</taxon>
        <taxon>Leptospirales</taxon>
        <taxon>Leptospiraceae</taxon>
        <taxon>Leptospira</taxon>
    </lineage>
</organism>
<gene>
    <name evidence="2" type="ORF">LEP1GSC036_4536</name>
</gene>
<proteinExistence type="predicted"/>
<protein>
    <submittedName>
        <fullName evidence="2">Tetratricopeptide repeat protein</fullName>
    </submittedName>
</protein>
<comment type="caution">
    <text evidence="2">The sequence shown here is derived from an EMBL/GenBank/DDBJ whole genome shotgun (WGS) entry which is preliminary data.</text>
</comment>
<sequence>MNHERQKIETILKEIFDNFITESEIKFIDWDDSIKDDERERPFDSERIFYNEAVQYSEFHPLILKYVNKIIDHNLQYSILWSCEEEHAGTHAIMALALSEKKYIGDYINFLRSNDLNHEVYQSDDINALVQKWGWCEETLSLMSARCFRGQFGSDQFDEMMETGLSEFLDFPDKKDYFLLRLCEEIKNEMWYGRYDQEDVPALVSQISDIFENLDLRYPAKKIRALAKEIASAKETDKIRSQNVRDRISQGWEHIRKKEYTQAEELVRSALSEYPEDAEALYLDARLHWLSSRSVEAGLRRAQENLKRASKFNSLAISSIYNLIGYALDELSRYREAIQPFEKAAKMNPKDPVFASNIAEMYWKIGDKQIAVQYAQKAKDLGKKSELIDTILKETSEEPHS</sequence>
<dbReference type="SUPFAM" id="SSF48452">
    <property type="entry name" value="TPR-like"/>
    <property type="match status" value="1"/>
</dbReference>
<evidence type="ECO:0000313" key="3">
    <source>
        <dbReference type="Proteomes" id="UP000001338"/>
    </source>
</evidence>
<evidence type="ECO:0000313" key="2">
    <source>
        <dbReference type="EMBL" id="EKR64834.1"/>
    </source>
</evidence>
<dbReference type="PROSITE" id="PS50293">
    <property type="entry name" value="TPR_REGION"/>
    <property type="match status" value="1"/>
</dbReference>
<dbReference type="AlphaFoldDB" id="A0A828Z4B5"/>
<dbReference type="SMART" id="SM00028">
    <property type="entry name" value="TPR"/>
    <property type="match status" value="3"/>
</dbReference>
<dbReference type="PROSITE" id="PS50005">
    <property type="entry name" value="TPR"/>
    <property type="match status" value="1"/>
</dbReference>
<dbReference type="Gene3D" id="1.25.40.10">
    <property type="entry name" value="Tetratricopeptide repeat domain"/>
    <property type="match status" value="2"/>
</dbReference>
<name>A0A828Z4B5_9LEPT</name>
<dbReference type="EMBL" id="AFLV02000036">
    <property type="protein sequence ID" value="EKR64834.1"/>
    <property type="molecule type" value="Genomic_DNA"/>
</dbReference>
<dbReference type="Proteomes" id="UP000001338">
    <property type="component" value="Unassembled WGS sequence"/>
</dbReference>
<dbReference type="Pfam" id="PF13432">
    <property type="entry name" value="TPR_16"/>
    <property type="match status" value="1"/>
</dbReference>
<dbReference type="InterPro" id="IPR011990">
    <property type="entry name" value="TPR-like_helical_dom_sf"/>
</dbReference>
<dbReference type="GeneID" id="61113889"/>
<dbReference type="InterPro" id="IPR019734">
    <property type="entry name" value="TPR_rpt"/>
</dbReference>